<evidence type="ECO:0000259" key="6">
    <source>
        <dbReference type="PROSITE" id="PS50893"/>
    </source>
</evidence>
<gene>
    <name evidence="7" type="ORF">KHQ06_12525</name>
</gene>
<dbReference type="PROSITE" id="PS50893">
    <property type="entry name" value="ABC_TRANSPORTER_2"/>
    <property type="match status" value="1"/>
</dbReference>
<feature type="region of interest" description="Disordered" evidence="5">
    <location>
        <begin position="298"/>
        <end position="318"/>
    </location>
</feature>
<dbReference type="SMART" id="SM00382">
    <property type="entry name" value="AAA"/>
    <property type="match status" value="1"/>
</dbReference>
<evidence type="ECO:0000256" key="2">
    <source>
        <dbReference type="ARBA" id="ARBA00022448"/>
    </source>
</evidence>
<feature type="domain" description="ABC transporter" evidence="6">
    <location>
        <begin position="8"/>
        <end position="232"/>
    </location>
</feature>
<sequence>MSARPLAFAVGGLTKTFDSLTAVDDVSFVVPAGSVAALVGPHGAGKTTVLRMLLGLLTPTSGTASVGGPGSGVRARQRAVGAMLTPRGLHPARRVFDQLRVYAAAAGVSDARVEELLALVRLTDVAGERIGGLTEGMRTRLALAVALLGEPPLLVLDDPATGLDIGETAWLNDHLRGHARRGGTVLLTSRTLSTVLPIADELIVMDRGRVAYQGSPARLRRSHPDRLLVKASSPIALATTLAAQGFTDAVMRPDGRLAIAEASLTQLESAASAARVQLTEVTPEHIHPDQVLAALTHTGPTAPAYPAPPAAAGYGPPR</sequence>
<evidence type="ECO:0000256" key="3">
    <source>
        <dbReference type="ARBA" id="ARBA00022741"/>
    </source>
</evidence>
<name>A0ABX8CVT7_9NOCA</name>
<dbReference type="InterPro" id="IPR003593">
    <property type="entry name" value="AAA+_ATPase"/>
</dbReference>
<reference evidence="7 8" key="1">
    <citation type="submission" date="2021-04" db="EMBL/GenBank/DDBJ databases">
        <title>Nocardia tengchongensis.</title>
        <authorList>
            <person name="Zhuang k."/>
            <person name="Ran Y."/>
            <person name="Li W."/>
        </authorList>
    </citation>
    <scope>NUCLEOTIDE SEQUENCE [LARGE SCALE GENOMIC DNA]</scope>
    <source>
        <strain evidence="7 8">CFH S0057</strain>
    </source>
</reference>
<dbReference type="Proteomes" id="UP000683310">
    <property type="component" value="Chromosome"/>
</dbReference>
<protein>
    <submittedName>
        <fullName evidence="7">ABC transporter ATP-binding protein</fullName>
    </submittedName>
</protein>
<dbReference type="SUPFAM" id="SSF52540">
    <property type="entry name" value="P-loop containing nucleoside triphosphate hydrolases"/>
    <property type="match status" value="1"/>
</dbReference>
<dbReference type="InterPro" id="IPR003439">
    <property type="entry name" value="ABC_transporter-like_ATP-bd"/>
</dbReference>
<dbReference type="RefSeq" id="WP_213559679.1">
    <property type="nucleotide sequence ID" value="NZ_JBHXAJ010000001.1"/>
</dbReference>
<dbReference type="Gene3D" id="3.40.50.300">
    <property type="entry name" value="P-loop containing nucleotide triphosphate hydrolases"/>
    <property type="match status" value="1"/>
</dbReference>
<keyword evidence="3" id="KW-0547">Nucleotide-binding</keyword>
<evidence type="ECO:0000256" key="5">
    <source>
        <dbReference type="SAM" id="MobiDB-lite"/>
    </source>
</evidence>
<keyword evidence="8" id="KW-1185">Reference proteome</keyword>
<evidence type="ECO:0000256" key="4">
    <source>
        <dbReference type="ARBA" id="ARBA00022840"/>
    </source>
</evidence>
<dbReference type="GO" id="GO:0005524">
    <property type="term" value="F:ATP binding"/>
    <property type="evidence" value="ECO:0007669"/>
    <property type="project" value="UniProtKB-KW"/>
</dbReference>
<dbReference type="InterPro" id="IPR027417">
    <property type="entry name" value="P-loop_NTPase"/>
</dbReference>
<dbReference type="PANTHER" id="PTHR43335">
    <property type="entry name" value="ABC TRANSPORTER, ATP-BINDING PROTEIN"/>
    <property type="match status" value="1"/>
</dbReference>
<organism evidence="7 8">
    <name type="scientific">Nocardia tengchongensis</name>
    <dbReference type="NCBI Taxonomy" id="2055889"/>
    <lineage>
        <taxon>Bacteria</taxon>
        <taxon>Bacillati</taxon>
        <taxon>Actinomycetota</taxon>
        <taxon>Actinomycetes</taxon>
        <taxon>Mycobacteriales</taxon>
        <taxon>Nocardiaceae</taxon>
        <taxon>Nocardia</taxon>
    </lineage>
</organism>
<proteinExistence type="inferred from homology"/>
<evidence type="ECO:0000313" key="7">
    <source>
        <dbReference type="EMBL" id="QVI23609.1"/>
    </source>
</evidence>
<keyword evidence="4 7" id="KW-0067">ATP-binding</keyword>
<evidence type="ECO:0000313" key="8">
    <source>
        <dbReference type="Proteomes" id="UP000683310"/>
    </source>
</evidence>
<keyword evidence="2" id="KW-0813">Transport</keyword>
<evidence type="ECO:0000256" key="1">
    <source>
        <dbReference type="ARBA" id="ARBA00005417"/>
    </source>
</evidence>
<dbReference type="EMBL" id="CP074371">
    <property type="protein sequence ID" value="QVI23609.1"/>
    <property type="molecule type" value="Genomic_DNA"/>
</dbReference>
<dbReference type="PANTHER" id="PTHR43335:SF4">
    <property type="entry name" value="ABC TRANSPORTER, ATP-BINDING PROTEIN"/>
    <property type="match status" value="1"/>
</dbReference>
<accession>A0ABX8CVT7</accession>
<dbReference type="Pfam" id="PF00005">
    <property type="entry name" value="ABC_tran"/>
    <property type="match status" value="1"/>
</dbReference>
<comment type="similarity">
    <text evidence="1">Belongs to the ABC transporter superfamily.</text>
</comment>